<sequence>MSIAVETYLCGDGGCVVDVVVIHVSLRRRLCILQPNDRWVELNREVHLLSVGNTFPASVITS</sequence>
<dbReference type="AlphaFoldDB" id="W2T616"/>
<evidence type="ECO:0000313" key="2">
    <source>
        <dbReference type="Proteomes" id="UP000053676"/>
    </source>
</evidence>
<protein>
    <submittedName>
        <fullName evidence="1">Uncharacterized protein</fullName>
    </submittedName>
</protein>
<proteinExistence type="predicted"/>
<reference evidence="2" key="1">
    <citation type="journal article" date="2014" name="Nat. Genet.">
        <title>Genome of the human hookworm Necator americanus.</title>
        <authorList>
            <person name="Tang Y.T."/>
            <person name="Gao X."/>
            <person name="Rosa B.A."/>
            <person name="Abubucker S."/>
            <person name="Hallsworth-Pepin K."/>
            <person name="Martin J."/>
            <person name="Tyagi R."/>
            <person name="Heizer E."/>
            <person name="Zhang X."/>
            <person name="Bhonagiri-Palsikar V."/>
            <person name="Minx P."/>
            <person name="Warren W.C."/>
            <person name="Wang Q."/>
            <person name="Zhan B."/>
            <person name="Hotez P.J."/>
            <person name="Sternberg P.W."/>
            <person name="Dougall A."/>
            <person name="Gaze S.T."/>
            <person name="Mulvenna J."/>
            <person name="Sotillo J."/>
            <person name="Ranganathan S."/>
            <person name="Rabelo E.M."/>
            <person name="Wilson R.K."/>
            <person name="Felgner P.L."/>
            <person name="Bethony J."/>
            <person name="Hawdon J.M."/>
            <person name="Gasser R.B."/>
            <person name="Loukas A."/>
            <person name="Mitreva M."/>
        </authorList>
    </citation>
    <scope>NUCLEOTIDE SEQUENCE [LARGE SCALE GENOMIC DNA]</scope>
</reference>
<dbReference type="Proteomes" id="UP000053676">
    <property type="component" value="Unassembled WGS sequence"/>
</dbReference>
<keyword evidence="2" id="KW-1185">Reference proteome</keyword>
<organism evidence="1 2">
    <name type="scientific">Necator americanus</name>
    <name type="common">Human hookworm</name>
    <dbReference type="NCBI Taxonomy" id="51031"/>
    <lineage>
        <taxon>Eukaryota</taxon>
        <taxon>Metazoa</taxon>
        <taxon>Ecdysozoa</taxon>
        <taxon>Nematoda</taxon>
        <taxon>Chromadorea</taxon>
        <taxon>Rhabditida</taxon>
        <taxon>Rhabditina</taxon>
        <taxon>Rhabditomorpha</taxon>
        <taxon>Strongyloidea</taxon>
        <taxon>Ancylostomatidae</taxon>
        <taxon>Bunostominae</taxon>
        <taxon>Necator</taxon>
    </lineage>
</organism>
<dbReference type="EMBL" id="KI660168">
    <property type="protein sequence ID" value="ETN77460.1"/>
    <property type="molecule type" value="Genomic_DNA"/>
</dbReference>
<accession>W2T616</accession>
<name>W2T616_NECAM</name>
<gene>
    <name evidence="1" type="ORF">NECAME_11005</name>
</gene>
<evidence type="ECO:0000313" key="1">
    <source>
        <dbReference type="EMBL" id="ETN77460.1"/>
    </source>
</evidence>
<dbReference type="KEGG" id="nai:NECAME_11005"/>